<dbReference type="EMBL" id="LT607751">
    <property type="protein sequence ID" value="SCG39251.1"/>
    <property type="molecule type" value="Genomic_DNA"/>
</dbReference>
<keyword evidence="1" id="KW-0812">Transmembrane</keyword>
<organism evidence="2 3">
    <name type="scientific">Micromonospora siamensis</name>
    <dbReference type="NCBI Taxonomy" id="299152"/>
    <lineage>
        <taxon>Bacteria</taxon>
        <taxon>Bacillati</taxon>
        <taxon>Actinomycetota</taxon>
        <taxon>Actinomycetes</taxon>
        <taxon>Micromonosporales</taxon>
        <taxon>Micromonosporaceae</taxon>
        <taxon>Micromonospora</taxon>
    </lineage>
</organism>
<keyword evidence="3" id="KW-1185">Reference proteome</keyword>
<dbReference type="AlphaFoldDB" id="A0A1C5H1G4"/>
<feature type="transmembrane region" description="Helical" evidence="1">
    <location>
        <begin position="66"/>
        <end position="85"/>
    </location>
</feature>
<keyword evidence="1" id="KW-0472">Membrane</keyword>
<dbReference type="Proteomes" id="UP000198210">
    <property type="component" value="Chromosome I"/>
</dbReference>
<reference evidence="2 3" key="1">
    <citation type="submission" date="2016-06" db="EMBL/GenBank/DDBJ databases">
        <authorList>
            <person name="Kjaerup R.B."/>
            <person name="Dalgaard T.S."/>
            <person name="Juul-Madsen H.R."/>
        </authorList>
    </citation>
    <scope>NUCLEOTIDE SEQUENCE [LARGE SCALE GENOMIC DNA]</scope>
    <source>
        <strain evidence="2 3">DSM 45097</strain>
    </source>
</reference>
<name>A0A1C5H1G4_9ACTN</name>
<evidence type="ECO:0000256" key="1">
    <source>
        <dbReference type="SAM" id="Phobius"/>
    </source>
</evidence>
<evidence type="ECO:0000313" key="2">
    <source>
        <dbReference type="EMBL" id="SCG39251.1"/>
    </source>
</evidence>
<keyword evidence="1" id="KW-1133">Transmembrane helix</keyword>
<evidence type="ECO:0000313" key="3">
    <source>
        <dbReference type="Proteomes" id="UP000198210"/>
    </source>
</evidence>
<sequence>MMGRMSVDDPDPVALALRLVVVALGLGLVVLGGRVAVTRRFPVAWARVAHLTETQRSEPLRRGGSLALIGASVLVQQLPFLVSVPHAVGRALLAVALLLVLGAAACWALVRR</sequence>
<gene>
    <name evidence="2" type="ORF">GA0074704_0794</name>
</gene>
<feature type="transmembrane region" description="Helical" evidence="1">
    <location>
        <begin position="15"/>
        <end position="37"/>
    </location>
</feature>
<proteinExistence type="predicted"/>
<accession>A0A1C5H1G4</accession>
<feature type="transmembrane region" description="Helical" evidence="1">
    <location>
        <begin position="91"/>
        <end position="110"/>
    </location>
</feature>
<protein>
    <submittedName>
        <fullName evidence="2">Uncharacterized protein</fullName>
    </submittedName>
</protein>